<dbReference type="AlphaFoldDB" id="A0A7C8ZZI8"/>
<proteinExistence type="predicted"/>
<name>A0A7C8ZZI8_OPUST</name>
<reference evidence="1" key="1">
    <citation type="journal article" date="2013" name="J. Plant Res.">
        <title>Effect of fungi and light on seed germination of three Opuntia species from semiarid lands of central Mexico.</title>
        <authorList>
            <person name="Delgado-Sanchez P."/>
            <person name="Jimenez-Bremont J.F."/>
            <person name="Guerrero-Gonzalez Mde L."/>
            <person name="Flores J."/>
        </authorList>
    </citation>
    <scope>NUCLEOTIDE SEQUENCE</scope>
    <source>
        <tissue evidence="1">Cladode</tissue>
    </source>
</reference>
<sequence>MDNDKEIGQENKPNRLLKRDEDIVVDIVAKNPIPNEGNREIAQGNHNVGNYNPFPHWFFWRVFLGLKVWLLESPKQHYDQHVKMQHRLMLPRRQIQLLQ</sequence>
<organism evidence="1">
    <name type="scientific">Opuntia streptacantha</name>
    <name type="common">Prickly pear cactus</name>
    <name type="synonym">Opuntia cardona</name>
    <dbReference type="NCBI Taxonomy" id="393608"/>
    <lineage>
        <taxon>Eukaryota</taxon>
        <taxon>Viridiplantae</taxon>
        <taxon>Streptophyta</taxon>
        <taxon>Embryophyta</taxon>
        <taxon>Tracheophyta</taxon>
        <taxon>Spermatophyta</taxon>
        <taxon>Magnoliopsida</taxon>
        <taxon>eudicotyledons</taxon>
        <taxon>Gunneridae</taxon>
        <taxon>Pentapetalae</taxon>
        <taxon>Caryophyllales</taxon>
        <taxon>Cactineae</taxon>
        <taxon>Cactaceae</taxon>
        <taxon>Opuntioideae</taxon>
        <taxon>Opuntia</taxon>
    </lineage>
</organism>
<evidence type="ECO:0000313" key="1">
    <source>
        <dbReference type="EMBL" id="MBA4653973.1"/>
    </source>
</evidence>
<dbReference type="EMBL" id="GISG01181515">
    <property type="protein sequence ID" value="MBA4653973.1"/>
    <property type="molecule type" value="Transcribed_RNA"/>
</dbReference>
<protein>
    <submittedName>
        <fullName evidence="1">Uncharacterized protein</fullName>
    </submittedName>
</protein>
<accession>A0A7C8ZZI8</accession>
<reference evidence="1" key="2">
    <citation type="submission" date="2020-07" db="EMBL/GenBank/DDBJ databases">
        <authorList>
            <person name="Vera ALvarez R."/>
            <person name="Arias-Moreno D.M."/>
            <person name="Jimenez-Jacinto V."/>
            <person name="Jimenez-Bremont J.F."/>
            <person name="Swaminathan K."/>
            <person name="Moose S.P."/>
            <person name="Guerrero-Gonzalez M.L."/>
            <person name="Marino-Ramirez L."/>
            <person name="Landsman D."/>
            <person name="Rodriguez-Kessler M."/>
            <person name="Delgado-Sanchez P."/>
        </authorList>
    </citation>
    <scope>NUCLEOTIDE SEQUENCE</scope>
    <source>
        <tissue evidence="1">Cladode</tissue>
    </source>
</reference>